<evidence type="ECO:0000313" key="4">
    <source>
        <dbReference type="EMBL" id="KAF1959116.1"/>
    </source>
</evidence>
<evidence type="ECO:0000256" key="3">
    <source>
        <dbReference type="SAM" id="SignalP"/>
    </source>
</evidence>
<keyword evidence="2" id="KW-0325">Glycoprotein</keyword>
<sequence length="829" mass="87725">MKILAWTGVLLATAAALPADVHQLTTRNLSAPAPIDRVRLNPAKVRDTGENDFRTWTIPNAASALIKSNGTGFTYTLSAASGKLNGNSYKTVYTRIIASLGERVVAEGISTETDSGDNAGGVAITLTISGLSAGNHTLLAWHNAWDALNRTAALSITADGISKAAGIKQSVRIDNIWEAASSYITFEAKANTEVKIVFTPDSSGDGRAFLNGFEVDSPAIADQISFPTPQHRDERVDVSGGKVTASWRAAEAPNTTYDVYLGTSSSQLETVATGLTATSTTFSSLNTMDSYYWRVDVVAGGKTYIGRTFLFRGAQLAFPGAEGYGRFARGGRGGKVIKVTSLADTTAEGTLRYALTVATGPRIIIFDVSGVITTTSRMSVNGQYITLAGQTAPGKGIVVQGHPLGLSGATDVIFRHIRVRPGSISGQTIDGMGLQGSNYAIFDRCSVGWTIDESFSSRSAYNITLQRTMISEPLNIAGHKNYPNGTAHGYAASIGGEYGSFHHNLIAHAEGRSWSMAGGVDSNAYFAGKLDLRNNVVYNFGGRVTDGGCHQGQFVGNYYKPGPASSLTYAFKAQYEDGLPGTQQYYCAGNAMPGVFDQNSTQYVDDGTGKKSNVACWADVTIDSVNYQKFLPTPFFESHVETQTATEAYKRVLSDSGVSQPVQDDHDKRIVRETLNGTATYTGSVGKKKGIIDNEKDVGGLESFPSVTRSSSWDANGDGIADWWDGSTGGEGYTAIEGYINFMAEPHAFVVPSGSAALDLAPLATGFTNPVFTVTGATIGTIAVSGSKATYTAKTAGIERLTVAIKDSVGSAWSRPYGIAIFEGADSVQ</sequence>
<gene>
    <name evidence="4" type="ORF">CC80DRAFT_533337</name>
</gene>
<organism evidence="4 5">
    <name type="scientific">Byssothecium circinans</name>
    <dbReference type="NCBI Taxonomy" id="147558"/>
    <lineage>
        <taxon>Eukaryota</taxon>
        <taxon>Fungi</taxon>
        <taxon>Dikarya</taxon>
        <taxon>Ascomycota</taxon>
        <taxon>Pezizomycotina</taxon>
        <taxon>Dothideomycetes</taxon>
        <taxon>Pleosporomycetidae</taxon>
        <taxon>Pleosporales</taxon>
        <taxon>Massarineae</taxon>
        <taxon>Massarinaceae</taxon>
        <taxon>Byssothecium</taxon>
    </lineage>
</organism>
<dbReference type="PANTHER" id="PTHR42970">
    <property type="entry name" value="PECTATE LYASE C-RELATED"/>
    <property type="match status" value="1"/>
</dbReference>
<evidence type="ECO:0000313" key="5">
    <source>
        <dbReference type="Proteomes" id="UP000800035"/>
    </source>
</evidence>
<dbReference type="InterPro" id="IPR013783">
    <property type="entry name" value="Ig-like_fold"/>
</dbReference>
<feature type="signal peptide" evidence="3">
    <location>
        <begin position="1"/>
        <end position="16"/>
    </location>
</feature>
<dbReference type="AlphaFoldDB" id="A0A6A5U8A2"/>
<evidence type="ECO:0000256" key="1">
    <source>
        <dbReference type="ARBA" id="ARBA00022723"/>
    </source>
</evidence>
<dbReference type="Gene3D" id="2.60.40.10">
    <property type="entry name" value="Immunoglobulins"/>
    <property type="match status" value="1"/>
</dbReference>
<dbReference type="InterPro" id="IPR036116">
    <property type="entry name" value="FN3_sf"/>
</dbReference>
<dbReference type="Proteomes" id="UP000800035">
    <property type="component" value="Unassembled WGS sequence"/>
</dbReference>
<keyword evidence="4" id="KW-0456">Lyase</keyword>
<accession>A0A6A5U8A2</accession>
<dbReference type="PANTHER" id="PTHR42970:SF1">
    <property type="entry name" value="PECTATE LYASE C-RELATED"/>
    <property type="match status" value="1"/>
</dbReference>
<protein>
    <submittedName>
        <fullName evidence="4">Family 1 polysaccharide lyase</fullName>
    </submittedName>
</protein>
<name>A0A6A5U8A2_9PLEO</name>
<dbReference type="EMBL" id="ML976985">
    <property type="protein sequence ID" value="KAF1959116.1"/>
    <property type="molecule type" value="Genomic_DNA"/>
</dbReference>
<evidence type="ECO:0000256" key="2">
    <source>
        <dbReference type="ARBA" id="ARBA00023180"/>
    </source>
</evidence>
<keyword evidence="3" id="KW-0732">Signal</keyword>
<keyword evidence="5" id="KW-1185">Reference proteome</keyword>
<reference evidence="4" key="1">
    <citation type="journal article" date="2020" name="Stud. Mycol.">
        <title>101 Dothideomycetes genomes: a test case for predicting lifestyles and emergence of pathogens.</title>
        <authorList>
            <person name="Haridas S."/>
            <person name="Albert R."/>
            <person name="Binder M."/>
            <person name="Bloem J."/>
            <person name="Labutti K."/>
            <person name="Salamov A."/>
            <person name="Andreopoulos B."/>
            <person name="Baker S."/>
            <person name="Barry K."/>
            <person name="Bills G."/>
            <person name="Bluhm B."/>
            <person name="Cannon C."/>
            <person name="Castanera R."/>
            <person name="Culley D."/>
            <person name="Daum C."/>
            <person name="Ezra D."/>
            <person name="Gonzalez J."/>
            <person name="Henrissat B."/>
            <person name="Kuo A."/>
            <person name="Liang C."/>
            <person name="Lipzen A."/>
            <person name="Lutzoni F."/>
            <person name="Magnuson J."/>
            <person name="Mondo S."/>
            <person name="Nolan M."/>
            <person name="Ohm R."/>
            <person name="Pangilinan J."/>
            <person name="Park H.-J."/>
            <person name="Ramirez L."/>
            <person name="Alfaro M."/>
            <person name="Sun H."/>
            <person name="Tritt A."/>
            <person name="Yoshinaga Y."/>
            <person name="Zwiers L.-H."/>
            <person name="Turgeon B."/>
            <person name="Goodwin S."/>
            <person name="Spatafora J."/>
            <person name="Crous P."/>
            <person name="Grigoriev I."/>
        </authorList>
    </citation>
    <scope>NUCLEOTIDE SEQUENCE</scope>
    <source>
        <strain evidence="4">CBS 675.92</strain>
    </source>
</reference>
<dbReference type="OrthoDB" id="302705at2759"/>
<dbReference type="InterPro" id="IPR012334">
    <property type="entry name" value="Pectin_lyas_fold"/>
</dbReference>
<dbReference type="InterPro" id="IPR011050">
    <property type="entry name" value="Pectin_lyase_fold/virulence"/>
</dbReference>
<dbReference type="SUPFAM" id="SSF49265">
    <property type="entry name" value="Fibronectin type III"/>
    <property type="match status" value="1"/>
</dbReference>
<proteinExistence type="predicted"/>
<dbReference type="GO" id="GO:0046872">
    <property type="term" value="F:metal ion binding"/>
    <property type="evidence" value="ECO:0007669"/>
    <property type="project" value="UniProtKB-KW"/>
</dbReference>
<dbReference type="SUPFAM" id="SSF51126">
    <property type="entry name" value="Pectin lyase-like"/>
    <property type="match status" value="1"/>
</dbReference>
<keyword evidence="1" id="KW-0479">Metal-binding</keyword>
<dbReference type="Gene3D" id="2.160.20.10">
    <property type="entry name" value="Single-stranded right-handed beta-helix, Pectin lyase-like"/>
    <property type="match status" value="1"/>
</dbReference>
<feature type="chain" id="PRO_5025542797" evidence="3">
    <location>
        <begin position="17"/>
        <end position="829"/>
    </location>
</feature>
<dbReference type="InterPro" id="IPR052063">
    <property type="entry name" value="Polysaccharide_Lyase_1"/>
</dbReference>
<dbReference type="GO" id="GO:0016829">
    <property type="term" value="F:lyase activity"/>
    <property type="evidence" value="ECO:0007669"/>
    <property type="project" value="UniProtKB-KW"/>
</dbReference>